<proteinExistence type="predicted"/>
<evidence type="ECO:0000313" key="2">
    <source>
        <dbReference type="Proteomes" id="UP000739538"/>
    </source>
</evidence>
<dbReference type="AlphaFoldDB" id="A0A956SCG7"/>
<reference evidence="1" key="1">
    <citation type="submission" date="2020-04" db="EMBL/GenBank/DDBJ databases">
        <authorList>
            <person name="Zhang T."/>
        </authorList>
    </citation>
    <scope>NUCLEOTIDE SEQUENCE</scope>
    <source>
        <strain evidence="1">HKST-UBA02</strain>
    </source>
</reference>
<accession>A0A956SCG7</accession>
<comment type="caution">
    <text evidence="1">The sequence shown here is derived from an EMBL/GenBank/DDBJ whole genome shotgun (WGS) entry which is preliminary data.</text>
</comment>
<reference evidence="1" key="2">
    <citation type="journal article" date="2021" name="Microbiome">
        <title>Successional dynamics and alternative stable states in a saline activated sludge microbial community over 9 years.</title>
        <authorList>
            <person name="Wang Y."/>
            <person name="Ye J."/>
            <person name="Ju F."/>
            <person name="Liu L."/>
            <person name="Boyd J.A."/>
            <person name="Deng Y."/>
            <person name="Parks D.H."/>
            <person name="Jiang X."/>
            <person name="Yin X."/>
            <person name="Woodcroft B.J."/>
            <person name="Tyson G.W."/>
            <person name="Hugenholtz P."/>
            <person name="Polz M.F."/>
            <person name="Zhang T."/>
        </authorList>
    </citation>
    <scope>NUCLEOTIDE SEQUENCE</scope>
    <source>
        <strain evidence="1">HKST-UBA02</strain>
    </source>
</reference>
<name>A0A956SCG7_UNCEI</name>
<dbReference type="Proteomes" id="UP000739538">
    <property type="component" value="Unassembled WGS sequence"/>
</dbReference>
<evidence type="ECO:0000313" key="1">
    <source>
        <dbReference type="EMBL" id="MCA9755331.1"/>
    </source>
</evidence>
<gene>
    <name evidence="1" type="ORF">KDA27_05970</name>
</gene>
<organism evidence="1 2">
    <name type="scientific">Eiseniibacteriota bacterium</name>
    <dbReference type="NCBI Taxonomy" id="2212470"/>
    <lineage>
        <taxon>Bacteria</taxon>
        <taxon>Candidatus Eiseniibacteriota</taxon>
    </lineage>
</organism>
<protein>
    <recommendedName>
        <fullName evidence="3">PepSY domain-containing protein</fullName>
    </recommendedName>
</protein>
<sequence>MIRSSAVSALSSHASAFDRDAHGRVRRGVYGMAAGLVALVVAATAPQSEAFLSTAFAGDQLAISASEGLQVATSAALAWADDAELVYVENDEPVDATGSAGRWGYLFRSQTRDRSRGYSVQGAKVVQAADLALRFDSPPLGSWVDSQRALAAAEEKQGAKFRAESGGELAHMVLIRSAADPKKPERTSWLVIYRAPGLPSLFVLVDAATGNVDKTWRG</sequence>
<evidence type="ECO:0008006" key="3">
    <source>
        <dbReference type="Google" id="ProtNLM"/>
    </source>
</evidence>
<dbReference type="EMBL" id="JAGQHS010000020">
    <property type="protein sequence ID" value="MCA9755331.1"/>
    <property type="molecule type" value="Genomic_DNA"/>
</dbReference>